<feature type="region of interest" description="Disordered" evidence="1">
    <location>
        <begin position="985"/>
        <end position="1063"/>
    </location>
</feature>
<feature type="region of interest" description="Disordered" evidence="1">
    <location>
        <begin position="1239"/>
        <end position="1281"/>
    </location>
</feature>
<feature type="compositionally biased region" description="Low complexity" evidence="1">
    <location>
        <begin position="504"/>
        <end position="516"/>
    </location>
</feature>
<dbReference type="Proteomes" id="UP001176521">
    <property type="component" value="Unassembled WGS sequence"/>
</dbReference>
<feature type="compositionally biased region" description="Polar residues" evidence="1">
    <location>
        <begin position="470"/>
        <end position="485"/>
    </location>
</feature>
<comment type="caution">
    <text evidence="2">The sequence shown here is derived from an EMBL/GenBank/DDBJ whole genome shotgun (WGS) entry which is preliminary data.</text>
</comment>
<feature type="compositionally biased region" description="Polar residues" evidence="1">
    <location>
        <begin position="411"/>
        <end position="420"/>
    </location>
</feature>
<feature type="compositionally biased region" description="Low complexity" evidence="1">
    <location>
        <begin position="1042"/>
        <end position="1053"/>
    </location>
</feature>
<feature type="compositionally biased region" description="Basic and acidic residues" evidence="1">
    <location>
        <begin position="486"/>
        <end position="498"/>
    </location>
</feature>
<sequence>MDTTTQQLTRQHVSDSRLLQNLYKSERAYVDHLSSAVASALAASSALSSWGTSEPADISSAAAEIADGLAHVANAQRTHVQAIEGYRAALKDVLDREQSIRNIVRDRDILVKRLIKADQKRAKSVGADPNKEAERYQKHLFAQRELAACEDALQAEENALIGVKRRTFKEALTMRMKTMGDAGAAMVDAAKDAIILLDSFDTNGQMPIPPPLPSRPDEDGQGWEYAEQPYDIDTPNAGAEQSFTHFNENASVTPSQSASQINYGGGAAYSRPARYAGGNFGEIGETSNGHEAGEQQEHLNPQAEPSEADSDQDYQEAFGGNNHVAHNNKNNFAQQASLPEPPAPTPPLKEDRPPSRMVGEYPQVSMPPVPSAPSLHTGGPDLGPIPTASRVYIRGQDSSSEDGDHPPVRSASRSGWTSHIGSGAGHRRHESADSGMGAGSASRPNNPTRSNSFFGRMGRLFKTDIKDKPTLTSSPSKVSVGQQPQQHERPASRAETPSRSETPSRGIGRRISLLRGPSAPDSSDEEDTREFVRHINPRQPLWSAASVGKKASSDIGTKGQLASLPPSARITPGPMSSRQQDEKRDAEFKQQQQRPVSMIETVATSQKPKKKKKKASSTRRASSAFETGSEVGTAPTRAAGYEQGVAPTSVVKGGDAASLSGPRPGLQRNSSVRSSATAGGSTIGGKKKKKSKGGVTAMNAFTTGETASKFSTANWVSRPDGGAPNANSGPIAEAVANAGVVPKSEAPSAAPAAATPSMPATPTRQGSVRSKAVTSPLNVPSASKNPPLKPALKHSSAMNRSNSQTTDLSAGYQDLPQLAPPVKAPPPISSLPQDIMAASLPSAQAKASPLANTQESASRQQQAETTPQASSKKAKPPALLKLAPDDNFDGSGRLGVPGTSPLPSPAREKATAKPSQENVTSPKIEMPKSEPFKLDLGNLSNNSAKPATTLPRQSFDAEGMTPASDREFLTPTEQEAYHLFLNTPEEPGVDVKQPARKPNVSPIPEEGQLPASADNGIVRVTERRARLVPSRTYSSEQTPRVSESSSDTSISTDVAPSIPEADFADSLHADVQAAGSKGYAGNGEADDVAPLRNLQLPVSPNVAKSDTSESAVSRRKSVRMAPDVKLPPETPTSDAAETPRGNSAVNGAKEYPFGSASGGSGAGAAAELPRPMRIAPPPAAPARVSQKEEGPIDLAARERPSWNTRIGAADDSSSDEGNDGDGYASARKAFSSATRHLGAATGTLKSKAKSAASPSKGKKKKTTDGGYSMDVVGRSPASTRK</sequence>
<feature type="compositionally biased region" description="Polar residues" evidence="1">
    <location>
        <begin position="764"/>
        <end position="784"/>
    </location>
</feature>
<dbReference type="Pfam" id="PF13805">
    <property type="entry name" value="Pil1"/>
    <property type="match status" value="1"/>
</dbReference>
<proteinExistence type="predicted"/>
<feature type="compositionally biased region" description="Low complexity" evidence="1">
    <location>
        <begin position="1239"/>
        <end position="1255"/>
    </location>
</feature>
<feature type="compositionally biased region" description="Polar residues" evidence="1">
    <location>
        <begin position="1031"/>
        <end position="1041"/>
    </location>
</feature>
<feature type="compositionally biased region" description="Low complexity" evidence="1">
    <location>
        <begin position="746"/>
        <end position="763"/>
    </location>
</feature>
<dbReference type="GO" id="GO:0070941">
    <property type="term" value="P:eisosome assembly"/>
    <property type="evidence" value="ECO:0007669"/>
    <property type="project" value="TreeGrafter"/>
</dbReference>
<feature type="compositionally biased region" description="Polar residues" evidence="1">
    <location>
        <begin position="443"/>
        <end position="453"/>
    </location>
</feature>
<keyword evidence="3" id="KW-1185">Reference proteome</keyword>
<dbReference type="InterPro" id="IPR027267">
    <property type="entry name" value="AH/BAR_dom_sf"/>
</dbReference>
<feature type="compositionally biased region" description="Low complexity" evidence="1">
    <location>
        <begin position="1163"/>
        <end position="1173"/>
    </location>
</feature>
<evidence type="ECO:0000313" key="2">
    <source>
        <dbReference type="EMBL" id="KAK0534390.1"/>
    </source>
</evidence>
<feature type="compositionally biased region" description="Polar residues" evidence="1">
    <location>
        <begin position="796"/>
        <end position="808"/>
    </location>
</feature>
<dbReference type="PANTHER" id="PTHR31962:SF1">
    <property type="entry name" value="SPHINGOLIPID LONG CHAIN BASE-RESPONSIVE PROTEIN PIL1"/>
    <property type="match status" value="1"/>
</dbReference>
<dbReference type="GO" id="GO:0036286">
    <property type="term" value="C:eisosome filament"/>
    <property type="evidence" value="ECO:0007669"/>
    <property type="project" value="TreeGrafter"/>
</dbReference>
<dbReference type="PANTHER" id="PTHR31962">
    <property type="entry name" value="SPHINGOLIPID LONG CHAIN BASE-RESPONSIVE PROTEIN PIL1"/>
    <property type="match status" value="1"/>
</dbReference>
<feature type="compositionally biased region" description="Pro residues" evidence="1">
    <location>
        <begin position="818"/>
        <end position="829"/>
    </location>
</feature>
<feature type="compositionally biased region" description="Polar residues" evidence="1">
    <location>
        <begin position="1131"/>
        <end position="1145"/>
    </location>
</feature>
<protein>
    <submittedName>
        <fullName evidence="2">Uncharacterized protein</fullName>
    </submittedName>
</protein>
<dbReference type="EMBL" id="JAPDMQ010000117">
    <property type="protein sequence ID" value="KAK0534390.1"/>
    <property type="molecule type" value="Genomic_DNA"/>
</dbReference>
<dbReference type="GO" id="GO:0008289">
    <property type="term" value="F:lipid binding"/>
    <property type="evidence" value="ECO:0007669"/>
    <property type="project" value="TreeGrafter"/>
</dbReference>
<dbReference type="GO" id="GO:0005886">
    <property type="term" value="C:plasma membrane"/>
    <property type="evidence" value="ECO:0007669"/>
    <property type="project" value="TreeGrafter"/>
</dbReference>
<feature type="compositionally biased region" description="Low complexity" evidence="1">
    <location>
        <begin position="321"/>
        <end position="331"/>
    </location>
</feature>
<accession>A0AAN6GD84</accession>
<reference evidence="2" key="1">
    <citation type="journal article" date="2023" name="PhytoFront">
        <title>Draft Genome Resources of Seven Strains of Tilletia horrida, Causal Agent of Kernel Smut of Rice.</title>
        <authorList>
            <person name="Khanal S."/>
            <person name="Antony Babu S."/>
            <person name="Zhou X.G."/>
        </authorList>
    </citation>
    <scope>NUCLEOTIDE SEQUENCE</scope>
    <source>
        <strain evidence="2">TX3</strain>
    </source>
</reference>
<evidence type="ECO:0000313" key="3">
    <source>
        <dbReference type="Proteomes" id="UP001176521"/>
    </source>
</evidence>
<dbReference type="GO" id="GO:0006897">
    <property type="term" value="P:endocytosis"/>
    <property type="evidence" value="ECO:0007669"/>
    <property type="project" value="TreeGrafter"/>
</dbReference>
<feature type="compositionally biased region" description="Basic residues" evidence="1">
    <location>
        <begin position="607"/>
        <end position="617"/>
    </location>
</feature>
<feature type="compositionally biased region" description="Polar residues" evidence="1">
    <location>
        <begin position="850"/>
        <end position="871"/>
    </location>
</feature>
<feature type="compositionally biased region" description="Low complexity" evidence="1">
    <location>
        <begin position="433"/>
        <end position="442"/>
    </location>
</feature>
<name>A0AAN6GD84_9BASI</name>
<dbReference type="Gene3D" id="1.20.1270.60">
    <property type="entry name" value="Arfaptin homology (AH) domain/BAR domain"/>
    <property type="match status" value="1"/>
</dbReference>
<dbReference type="InterPro" id="IPR028245">
    <property type="entry name" value="PIL1/LSP1"/>
</dbReference>
<feature type="compositionally biased region" description="Polar residues" evidence="1">
    <location>
        <begin position="1096"/>
        <end position="1111"/>
    </location>
</feature>
<feature type="region of interest" description="Disordered" evidence="1">
    <location>
        <begin position="709"/>
        <end position="971"/>
    </location>
</feature>
<feature type="compositionally biased region" description="Basic and acidic residues" evidence="1">
    <location>
        <begin position="579"/>
        <end position="588"/>
    </location>
</feature>
<organism evidence="2 3">
    <name type="scientific">Tilletia horrida</name>
    <dbReference type="NCBI Taxonomy" id="155126"/>
    <lineage>
        <taxon>Eukaryota</taxon>
        <taxon>Fungi</taxon>
        <taxon>Dikarya</taxon>
        <taxon>Basidiomycota</taxon>
        <taxon>Ustilaginomycotina</taxon>
        <taxon>Exobasidiomycetes</taxon>
        <taxon>Tilletiales</taxon>
        <taxon>Tilletiaceae</taxon>
        <taxon>Tilletia</taxon>
    </lineage>
</organism>
<feature type="compositionally biased region" description="Basic and acidic residues" evidence="1">
    <location>
        <begin position="1185"/>
        <end position="1200"/>
    </location>
</feature>
<gene>
    <name evidence="2" type="ORF">OC842_002653</name>
</gene>
<feature type="region of interest" description="Disordered" evidence="1">
    <location>
        <begin position="1075"/>
        <end position="1227"/>
    </location>
</feature>
<feature type="compositionally biased region" description="Polar residues" evidence="1">
    <location>
        <begin position="938"/>
        <end position="952"/>
    </location>
</feature>
<evidence type="ECO:0000256" key="1">
    <source>
        <dbReference type="SAM" id="MobiDB-lite"/>
    </source>
</evidence>
<feature type="region of interest" description="Disordered" evidence="1">
    <location>
        <begin position="279"/>
        <end position="694"/>
    </location>
</feature>